<dbReference type="EMBL" id="VSSQ01039823">
    <property type="protein sequence ID" value="MPM92951.1"/>
    <property type="molecule type" value="Genomic_DNA"/>
</dbReference>
<dbReference type="CDD" id="cd00367">
    <property type="entry name" value="PTS-HPr_like"/>
    <property type="match status" value="1"/>
</dbReference>
<comment type="function">
    <text evidence="1">General (non sugar-specific) component of the phosphoenolpyruvate-dependent sugar phosphotransferase system (sugar PTS). This major carbohydrate active-transport system catalyzes the phosphorylation of incoming sugar substrates concomitantly with their translocation across the cell membrane. The phosphoryl group from phosphoenolpyruvate (PEP) is transferred to the phosphoryl carrier protein HPr by enzyme I. Phospho-HPr then transfers it to the PTS EIIA domain.</text>
</comment>
<dbReference type="PROSITE" id="PS00369">
    <property type="entry name" value="PTS_HPR_HIS"/>
    <property type="match status" value="1"/>
</dbReference>
<keyword evidence="4" id="KW-0762">Sugar transport</keyword>
<dbReference type="Pfam" id="PF00381">
    <property type="entry name" value="PTS-HPr"/>
    <property type="match status" value="1"/>
</dbReference>
<evidence type="ECO:0000256" key="2">
    <source>
        <dbReference type="ARBA" id="ARBA00020422"/>
    </source>
</evidence>
<name>A0A645DUE5_9ZZZZ</name>
<evidence type="ECO:0000256" key="4">
    <source>
        <dbReference type="ARBA" id="ARBA00022597"/>
    </source>
</evidence>
<gene>
    <name evidence="7" type="primary">ptsH_13</name>
    <name evidence="7" type="ORF">SDC9_140087</name>
</gene>
<keyword evidence="3" id="KW-0813">Transport</keyword>
<feature type="domain" description="HPr" evidence="6">
    <location>
        <begin position="1"/>
        <end position="91"/>
    </location>
</feature>
<dbReference type="InterPro" id="IPR035895">
    <property type="entry name" value="HPr-like_sf"/>
</dbReference>
<evidence type="ECO:0000256" key="1">
    <source>
        <dbReference type="ARBA" id="ARBA00003681"/>
    </source>
</evidence>
<dbReference type="PANTHER" id="PTHR33705:SF1">
    <property type="entry name" value="PHOSPHOCARRIER PROTEIN HPR"/>
    <property type="match status" value="1"/>
</dbReference>
<dbReference type="PRINTS" id="PR00107">
    <property type="entry name" value="PHOSPHOCPHPR"/>
</dbReference>
<dbReference type="Gene3D" id="3.30.1340.10">
    <property type="entry name" value="HPr-like"/>
    <property type="match status" value="1"/>
</dbReference>
<dbReference type="NCBIfam" id="TIGR01003">
    <property type="entry name" value="PTS_HPr_family"/>
    <property type="match status" value="1"/>
</dbReference>
<evidence type="ECO:0000313" key="7">
    <source>
        <dbReference type="EMBL" id="MPM92951.1"/>
    </source>
</evidence>
<accession>A0A645DUE5</accession>
<sequence length="91" mass="9519">MISSQVTIMNSTGLHARPASVFVASAKQFVSRITIRNASGDEYKPVNAKSIVLLLTLGLTQGTPAEITAEGEDEVAAMETLTKLIASGLGE</sequence>
<dbReference type="InterPro" id="IPR001020">
    <property type="entry name" value="PTS_HPr_His_P_site"/>
</dbReference>
<proteinExistence type="predicted"/>
<dbReference type="InterPro" id="IPR050399">
    <property type="entry name" value="HPr"/>
</dbReference>
<reference evidence="7" key="1">
    <citation type="submission" date="2019-08" db="EMBL/GenBank/DDBJ databases">
        <authorList>
            <person name="Kucharzyk K."/>
            <person name="Murdoch R.W."/>
            <person name="Higgins S."/>
            <person name="Loffler F."/>
        </authorList>
    </citation>
    <scope>NUCLEOTIDE SEQUENCE</scope>
</reference>
<evidence type="ECO:0000256" key="5">
    <source>
        <dbReference type="ARBA" id="ARBA00033055"/>
    </source>
</evidence>
<dbReference type="PROSITE" id="PS51350">
    <property type="entry name" value="PTS_HPR_DOM"/>
    <property type="match status" value="1"/>
</dbReference>
<comment type="caution">
    <text evidence="7">The sequence shown here is derived from an EMBL/GenBank/DDBJ whole genome shotgun (WGS) entry which is preliminary data.</text>
</comment>
<dbReference type="SUPFAM" id="SSF55594">
    <property type="entry name" value="HPr-like"/>
    <property type="match status" value="1"/>
</dbReference>
<dbReference type="AlphaFoldDB" id="A0A645DUE5"/>
<evidence type="ECO:0000256" key="3">
    <source>
        <dbReference type="ARBA" id="ARBA00022448"/>
    </source>
</evidence>
<organism evidence="7">
    <name type="scientific">bioreactor metagenome</name>
    <dbReference type="NCBI Taxonomy" id="1076179"/>
    <lineage>
        <taxon>unclassified sequences</taxon>
        <taxon>metagenomes</taxon>
        <taxon>ecological metagenomes</taxon>
    </lineage>
</organism>
<dbReference type="PANTHER" id="PTHR33705">
    <property type="entry name" value="PHOSPHOCARRIER PROTEIN HPR"/>
    <property type="match status" value="1"/>
</dbReference>
<evidence type="ECO:0000259" key="6">
    <source>
        <dbReference type="PROSITE" id="PS51350"/>
    </source>
</evidence>
<protein>
    <recommendedName>
        <fullName evidence="2">Phosphocarrier protein HPr</fullName>
    </recommendedName>
    <alternativeName>
        <fullName evidence="5">Histidine-containing protein</fullName>
    </alternativeName>
</protein>
<dbReference type="InterPro" id="IPR000032">
    <property type="entry name" value="HPr-like"/>
</dbReference>